<dbReference type="PROSITE" id="PS50109">
    <property type="entry name" value="HIS_KIN"/>
    <property type="match status" value="1"/>
</dbReference>
<dbReference type="AlphaFoldDB" id="X0W0P3"/>
<evidence type="ECO:0000313" key="7">
    <source>
        <dbReference type="EMBL" id="GAG24349.1"/>
    </source>
</evidence>
<organism evidence="7">
    <name type="scientific">marine sediment metagenome</name>
    <dbReference type="NCBI Taxonomy" id="412755"/>
    <lineage>
        <taxon>unclassified sequences</taxon>
        <taxon>metagenomes</taxon>
        <taxon>ecological metagenomes</taxon>
    </lineage>
</organism>
<dbReference type="Pfam" id="PF02518">
    <property type="entry name" value="HATPase_c"/>
    <property type="match status" value="1"/>
</dbReference>
<evidence type="ECO:0000256" key="5">
    <source>
        <dbReference type="ARBA" id="ARBA00023012"/>
    </source>
</evidence>
<dbReference type="EC" id="2.7.13.3" evidence="2"/>
<keyword evidence="3" id="KW-0808">Transferase</keyword>
<keyword evidence="4" id="KW-0418">Kinase</keyword>
<evidence type="ECO:0000259" key="6">
    <source>
        <dbReference type="PROSITE" id="PS50109"/>
    </source>
</evidence>
<dbReference type="Gene3D" id="3.30.565.10">
    <property type="entry name" value="Histidine kinase-like ATPase, C-terminal domain"/>
    <property type="match status" value="1"/>
</dbReference>
<dbReference type="EMBL" id="BARS01038589">
    <property type="protein sequence ID" value="GAG24349.1"/>
    <property type="molecule type" value="Genomic_DNA"/>
</dbReference>
<dbReference type="InterPro" id="IPR003594">
    <property type="entry name" value="HATPase_dom"/>
</dbReference>
<dbReference type="SUPFAM" id="SSF55874">
    <property type="entry name" value="ATPase domain of HSP90 chaperone/DNA topoisomerase II/histidine kinase"/>
    <property type="match status" value="1"/>
</dbReference>
<gene>
    <name evidence="7" type="ORF">S01H1_59035</name>
</gene>
<dbReference type="PANTHER" id="PTHR43711:SF1">
    <property type="entry name" value="HISTIDINE KINASE 1"/>
    <property type="match status" value="1"/>
</dbReference>
<reference evidence="7" key="1">
    <citation type="journal article" date="2014" name="Front. Microbiol.">
        <title>High frequency of phylogenetically diverse reductive dehalogenase-homologous genes in deep subseafloor sedimentary metagenomes.</title>
        <authorList>
            <person name="Kawai M."/>
            <person name="Futagami T."/>
            <person name="Toyoda A."/>
            <person name="Takaki Y."/>
            <person name="Nishi S."/>
            <person name="Hori S."/>
            <person name="Arai W."/>
            <person name="Tsubouchi T."/>
            <person name="Morono Y."/>
            <person name="Uchiyama I."/>
            <person name="Ito T."/>
            <person name="Fujiyama A."/>
            <person name="Inagaki F."/>
            <person name="Takami H."/>
        </authorList>
    </citation>
    <scope>NUCLEOTIDE SEQUENCE</scope>
    <source>
        <strain evidence="7">Expedition CK06-06</strain>
    </source>
</reference>
<feature type="non-terminal residue" evidence="7">
    <location>
        <position position="1"/>
    </location>
</feature>
<dbReference type="PANTHER" id="PTHR43711">
    <property type="entry name" value="TWO-COMPONENT HISTIDINE KINASE"/>
    <property type="match status" value="1"/>
</dbReference>
<comment type="catalytic activity">
    <reaction evidence="1">
        <text>ATP + protein L-histidine = ADP + protein N-phospho-L-histidine.</text>
        <dbReference type="EC" id="2.7.13.3"/>
    </reaction>
</comment>
<feature type="domain" description="Histidine kinase" evidence="6">
    <location>
        <begin position="1"/>
        <end position="82"/>
    </location>
</feature>
<sequence length="86" mass="9374">IINGAVKNEYIELWFSDNCGGIAPENINKIFEPFFTTKPKGQGTGLGLCVVQSIVYRAGGNIRVESKFGEGSTFFVTLPINKSTRS</sequence>
<evidence type="ECO:0000256" key="4">
    <source>
        <dbReference type="ARBA" id="ARBA00022777"/>
    </source>
</evidence>
<dbReference type="GO" id="GO:0004673">
    <property type="term" value="F:protein histidine kinase activity"/>
    <property type="evidence" value="ECO:0007669"/>
    <property type="project" value="UniProtKB-EC"/>
</dbReference>
<evidence type="ECO:0000256" key="1">
    <source>
        <dbReference type="ARBA" id="ARBA00000085"/>
    </source>
</evidence>
<keyword evidence="5" id="KW-0902">Two-component regulatory system</keyword>
<evidence type="ECO:0000256" key="2">
    <source>
        <dbReference type="ARBA" id="ARBA00012438"/>
    </source>
</evidence>
<dbReference type="InterPro" id="IPR005467">
    <property type="entry name" value="His_kinase_dom"/>
</dbReference>
<dbReference type="PRINTS" id="PR00344">
    <property type="entry name" value="BCTRLSENSOR"/>
</dbReference>
<dbReference type="InterPro" id="IPR050736">
    <property type="entry name" value="Sensor_HK_Regulatory"/>
</dbReference>
<accession>X0W0P3</accession>
<comment type="caution">
    <text evidence="7">The sequence shown here is derived from an EMBL/GenBank/DDBJ whole genome shotgun (WGS) entry which is preliminary data.</text>
</comment>
<dbReference type="GO" id="GO:0000160">
    <property type="term" value="P:phosphorelay signal transduction system"/>
    <property type="evidence" value="ECO:0007669"/>
    <property type="project" value="UniProtKB-KW"/>
</dbReference>
<name>X0W0P3_9ZZZZ</name>
<evidence type="ECO:0000256" key="3">
    <source>
        <dbReference type="ARBA" id="ARBA00022679"/>
    </source>
</evidence>
<proteinExistence type="predicted"/>
<dbReference type="InterPro" id="IPR036890">
    <property type="entry name" value="HATPase_C_sf"/>
</dbReference>
<dbReference type="InterPro" id="IPR004358">
    <property type="entry name" value="Sig_transdc_His_kin-like_C"/>
</dbReference>
<protein>
    <recommendedName>
        <fullName evidence="2">histidine kinase</fullName>
        <ecNumber evidence="2">2.7.13.3</ecNumber>
    </recommendedName>
</protein>